<feature type="repeat" description="WD" evidence="3">
    <location>
        <begin position="221"/>
        <end position="261"/>
    </location>
</feature>
<feature type="compositionally biased region" description="Low complexity" evidence="4">
    <location>
        <begin position="41"/>
        <end position="53"/>
    </location>
</feature>
<dbReference type="AlphaFoldDB" id="A0A1I8JPA1"/>
<dbReference type="PROSITE" id="PS50082">
    <property type="entry name" value="WD_REPEATS_2"/>
    <property type="match status" value="1"/>
</dbReference>
<keyword evidence="2" id="KW-0677">Repeat</keyword>
<dbReference type="InterPro" id="IPR015943">
    <property type="entry name" value="WD40/YVTN_repeat-like_dom_sf"/>
</dbReference>
<feature type="region of interest" description="Disordered" evidence="4">
    <location>
        <begin position="1"/>
        <end position="67"/>
    </location>
</feature>
<feature type="region of interest" description="Disordered" evidence="4">
    <location>
        <begin position="122"/>
        <end position="144"/>
    </location>
</feature>
<dbReference type="SMART" id="SM00320">
    <property type="entry name" value="WD40"/>
    <property type="match status" value="2"/>
</dbReference>
<protein>
    <submittedName>
        <fullName evidence="6">WD_REPEATS_REGION domain-containing protein</fullName>
    </submittedName>
</protein>
<dbReference type="InterPro" id="IPR019775">
    <property type="entry name" value="WD40_repeat_CS"/>
</dbReference>
<dbReference type="PROSITE" id="PS50294">
    <property type="entry name" value="WD_REPEATS_REGION"/>
    <property type="match status" value="1"/>
</dbReference>
<evidence type="ECO:0000256" key="3">
    <source>
        <dbReference type="PROSITE-ProRule" id="PRU00221"/>
    </source>
</evidence>
<proteinExistence type="predicted"/>
<dbReference type="Gene3D" id="2.130.10.10">
    <property type="entry name" value="YVTN repeat-like/Quinoprotein amine dehydrogenase"/>
    <property type="match status" value="1"/>
</dbReference>
<evidence type="ECO:0000256" key="1">
    <source>
        <dbReference type="ARBA" id="ARBA00022574"/>
    </source>
</evidence>
<dbReference type="Proteomes" id="UP000095280">
    <property type="component" value="Unplaced"/>
</dbReference>
<dbReference type="InterPro" id="IPR036322">
    <property type="entry name" value="WD40_repeat_dom_sf"/>
</dbReference>
<keyword evidence="5" id="KW-1185">Reference proteome</keyword>
<reference evidence="6" key="1">
    <citation type="submission" date="2016-11" db="UniProtKB">
        <authorList>
            <consortium name="WormBaseParasite"/>
        </authorList>
    </citation>
    <scope>IDENTIFICATION</scope>
</reference>
<evidence type="ECO:0000256" key="4">
    <source>
        <dbReference type="SAM" id="MobiDB-lite"/>
    </source>
</evidence>
<evidence type="ECO:0000313" key="6">
    <source>
        <dbReference type="WBParaSite" id="snap_masked-unitig_26743-processed-gene-0.1-mRNA-1"/>
    </source>
</evidence>
<feature type="compositionally biased region" description="Polar residues" evidence="4">
    <location>
        <begin position="54"/>
        <end position="63"/>
    </location>
</feature>
<dbReference type="SUPFAM" id="SSF50978">
    <property type="entry name" value="WD40 repeat-like"/>
    <property type="match status" value="1"/>
</dbReference>
<evidence type="ECO:0000256" key="2">
    <source>
        <dbReference type="ARBA" id="ARBA00022737"/>
    </source>
</evidence>
<dbReference type="InterPro" id="IPR001680">
    <property type="entry name" value="WD40_rpt"/>
</dbReference>
<sequence>CCPAVEPDCDYSQAGGPSQTGNELAGEVGQQKLTAISQLSAQAHQQQPTASQQCNLPKNQSSDKQPRPILHQAAGSHRRPVWGRSGFPAKESSWQLLGLDGTESLADCKRSGTAACDPSIAATHGSHDLPASASRASVGGSRSPAKVISEPALVAVRPPHGARDRCGFHLGCEGCDGLLGSGLPHGPVERGRDCKLIRIYEGPRGHHHRGGLSSPVDLHLHRAHSGAVTCAAFAGPERIVSGGSDRMLRLWDMRKLSTALTTIRLDAAVNRLAVHPYYPSIAALPLDNRHVQLCHLGGSGGGARRRRRHRHLHRVNVSAGGSGGSGSGGGVGNLLAPAGVGASIGGGGGGGQSSAANVGVAGAVAAAANAPASAGAASAVAAAAATGVSAGGVGDLGGGRLLGRLPRQDGKCGHLRLASAACWGEDSHRFNLFTAGFDCQILAWKVGDAGVSAPGWPGRWGRHWRRRRRRRVVVVVVEAASGPGRQDPWRWQISLLDSFAFDSSLLGFLCCRLLFLLLLLAAGRPSLPSLPRPDSGFNLVRAQNTSQICASHLIVRQFRLGVDLIQLTEGRLRPDHKSA</sequence>
<feature type="compositionally biased region" description="Polar residues" evidence="4">
    <location>
        <begin position="31"/>
        <end position="40"/>
    </location>
</feature>
<organism evidence="5 6">
    <name type="scientific">Macrostomum lignano</name>
    <dbReference type="NCBI Taxonomy" id="282301"/>
    <lineage>
        <taxon>Eukaryota</taxon>
        <taxon>Metazoa</taxon>
        <taxon>Spiralia</taxon>
        <taxon>Lophotrochozoa</taxon>
        <taxon>Platyhelminthes</taxon>
        <taxon>Rhabditophora</taxon>
        <taxon>Macrostomorpha</taxon>
        <taxon>Macrostomida</taxon>
        <taxon>Macrostomidae</taxon>
        <taxon>Macrostomum</taxon>
    </lineage>
</organism>
<name>A0A1I8JPA1_9PLAT</name>
<accession>A0A1I8JPA1</accession>
<feature type="compositionally biased region" description="Low complexity" evidence="4">
    <location>
        <begin position="130"/>
        <end position="144"/>
    </location>
</feature>
<dbReference type="PROSITE" id="PS00678">
    <property type="entry name" value="WD_REPEATS_1"/>
    <property type="match status" value="1"/>
</dbReference>
<keyword evidence="1 3" id="KW-0853">WD repeat</keyword>
<evidence type="ECO:0000313" key="5">
    <source>
        <dbReference type="Proteomes" id="UP000095280"/>
    </source>
</evidence>
<dbReference type="WBParaSite" id="snap_masked-unitig_26743-processed-gene-0.1-mRNA-1">
    <property type="protein sequence ID" value="snap_masked-unitig_26743-processed-gene-0.1-mRNA-1"/>
    <property type="gene ID" value="snap_masked-unitig_26743-processed-gene-0.1"/>
</dbReference>